<evidence type="ECO:0000313" key="3">
    <source>
        <dbReference type="Proteomes" id="UP001159179"/>
    </source>
</evidence>
<proteinExistence type="predicted"/>
<name>A0AAW6SPU2_9BACI</name>
<keyword evidence="1" id="KW-0472">Membrane</keyword>
<evidence type="ECO:0000256" key="1">
    <source>
        <dbReference type="SAM" id="Phobius"/>
    </source>
</evidence>
<feature type="transmembrane region" description="Helical" evidence="1">
    <location>
        <begin position="31"/>
        <end position="49"/>
    </location>
</feature>
<evidence type="ECO:0000313" key="2">
    <source>
        <dbReference type="EMBL" id="MDH5160779.1"/>
    </source>
</evidence>
<evidence type="ECO:0008006" key="4">
    <source>
        <dbReference type="Google" id="ProtNLM"/>
    </source>
</evidence>
<dbReference type="Proteomes" id="UP001159179">
    <property type="component" value="Unassembled WGS sequence"/>
</dbReference>
<dbReference type="AlphaFoldDB" id="A0AAW6SPU2"/>
<comment type="caution">
    <text evidence="2">The sequence shown here is derived from an EMBL/GenBank/DDBJ whole genome shotgun (WGS) entry which is preliminary data.</text>
</comment>
<protein>
    <recommendedName>
        <fullName evidence="4">ATP synthase F0 subunit 8</fullName>
    </recommendedName>
</protein>
<feature type="transmembrane region" description="Helical" evidence="1">
    <location>
        <begin position="7"/>
        <end position="25"/>
    </location>
</feature>
<gene>
    <name evidence="2" type="ORF">P5X88_07505</name>
</gene>
<reference evidence="2" key="1">
    <citation type="submission" date="2023-03" db="EMBL/GenBank/DDBJ databases">
        <title>Bacterial isolates from washroom surfaces on a university campus.</title>
        <authorList>
            <person name="Holman D.B."/>
            <person name="Gzyl K.E."/>
            <person name="Taheri A.E."/>
        </authorList>
    </citation>
    <scope>NUCLEOTIDE SEQUENCE</scope>
    <source>
        <strain evidence="2">RD03</strain>
    </source>
</reference>
<dbReference type="RefSeq" id="WP_280616288.1">
    <property type="nucleotide sequence ID" value="NZ_JAROYP010000003.1"/>
</dbReference>
<sequence>MHKKKYIALIIPALFLSILGILYLPERYKNYSFLILVLAWTTYYIWIYIEKKKSEVKPNNPFKMD</sequence>
<dbReference type="EMBL" id="JAROYP010000003">
    <property type="protein sequence ID" value="MDH5160779.1"/>
    <property type="molecule type" value="Genomic_DNA"/>
</dbReference>
<organism evidence="2 3">
    <name type="scientific">Heyndrickxia oleronia</name>
    <dbReference type="NCBI Taxonomy" id="38875"/>
    <lineage>
        <taxon>Bacteria</taxon>
        <taxon>Bacillati</taxon>
        <taxon>Bacillota</taxon>
        <taxon>Bacilli</taxon>
        <taxon>Bacillales</taxon>
        <taxon>Bacillaceae</taxon>
        <taxon>Heyndrickxia</taxon>
    </lineage>
</organism>
<accession>A0AAW6SPU2</accession>
<keyword evidence="1" id="KW-0812">Transmembrane</keyword>
<keyword evidence="1" id="KW-1133">Transmembrane helix</keyword>